<evidence type="ECO:0000256" key="5">
    <source>
        <dbReference type="ARBA" id="ARBA00022801"/>
    </source>
</evidence>
<comment type="catalytic activity">
    <reaction evidence="11">
        <text>Couples ATP hydrolysis with the unwinding of duplex DNA by translocating in the 3'-5' direction.</text>
        <dbReference type="EC" id="5.6.2.4"/>
    </reaction>
</comment>
<keyword evidence="5 11" id="KW-0378">Hydrolase</keyword>
<feature type="binding site" evidence="11">
    <location>
        <position position="450"/>
    </location>
    <ligand>
        <name>Zn(2+)</name>
        <dbReference type="ChEBI" id="CHEBI:29105"/>
        <label>1</label>
    </ligand>
</feature>
<keyword evidence="6 11" id="KW-0347">Helicase</keyword>
<dbReference type="InterPro" id="IPR014001">
    <property type="entry name" value="Helicase_ATP-bd"/>
</dbReference>
<dbReference type="InterPro" id="IPR027417">
    <property type="entry name" value="P-loop_NTPase"/>
</dbReference>
<gene>
    <name evidence="11 15" type="primary">priA</name>
    <name evidence="15" type="ORF">LIZ65_05145</name>
</gene>
<keyword evidence="8 11" id="KW-0067">ATP-binding</keyword>
<dbReference type="RefSeq" id="WP_066736547.1">
    <property type="nucleotide sequence ID" value="NZ_JAJCIQ010000002.1"/>
</dbReference>
<evidence type="ECO:0000256" key="4">
    <source>
        <dbReference type="ARBA" id="ARBA00022741"/>
    </source>
</evidence>
<evidence type="ECO:0000256" key="2">
    <source>
        <dbReference type="ARBA" id="ARBA00022705"/>
    </source>
</evidence>
<dbReference type="PROSITE" id="PS51192">
    <property type="entry name" value="HELICASE_ATP_BIND_1"/>
    <property type="match status" value="1"/>
</dbReference>
<dbReference type="SUPFAM" id="SSF52540">
    <property type="entry name" value="P-loop containing nucleoside triphosphate hydrolases"/>
    <property type="match status" value="1"/>
</dbReference>
<feature type="binding site" evidence="11">
    <location>
        <position position="459"/>
    </location>
    <ligand>
        <name>Zn(2+)</name>
        <dbReference type="ChEBI" id="CHEBI:29105"/>
        <label>2</label>
    </ligand>
</feature>
<dbReference type="EMBL" id="JAJCIS010000002">
    <property type="protein sequence ID" value="MCB7386666.1"/>
    <property type="molecule type" value="Genomic_DNA"/>
</dbReference>
<dbReference type="CDD" id="cd18804">
    <property type="entry name" value="SF2_C_priA"/>
    <property type="match status" value="1"/>
</dbReference>
<dbReference type="HAMAP" id="MF_00983">
    <property type="entry name" value="PriA"/>
    <property type="match status" value="1"/>
</dbReference>
<feature type="domain" description="Helicase ATP-binding" evidence="13">
    <location>
        <begin position="219"/>
        <end position="385"/>
    </location>
</feature>
<comment type="subunit">
    <text evidence="11">Component of the replication restart primosome.</text>
</comment>
<dbReference type="Pfam" id="PF17764">
    <property type="entry name" value="PriA_3primeBD"/>
    <property type="match status" value="1"/>
</dbReference>
<reference evidence="15 16" key="1">
    <citation type="submission" date="2021-10" db="EMBL/GenBank/DDBJ databases">
        <title>Collection of gut derived symbiotic bacterial strains cultured from healthy donors.</title>
        <authorList>
            <person name="Lin H."/>
            <person name="Littmann E."/>
            <person name="Kohout C."/>
            <person name="Pamer E.G."/>
        </authorList>
    </citation>
    <scope>NUCLEOTIDE SEQUENCE [LARGE SCALE GENOMIC DNA]</scope>
    <source>
        <strain evidence="15 16">DFI.1.165</strain>
    </source>
</reference>
<comment type="cofactor">
    <cofactor evidence="11">
        <name>Zn(2+)</name>
        <dbReference type="ChEBI" id="CHEBI:29105"/>
    </cofactor>
    <text evidence="11">Binds 2 zinc ions per subunit.</text>
</comment>
<comment type="catalytic activity">
    <reaction evidence="11">
        <text>ATP + H2O = ADP + phosphate + H(+)</text>
        <dbReference type="Rhea" id="RHEA:13065"/>
        <dbReference type="ChEBI" id="CHEBI:15377"/>
        <dbReference type="ChEBI" id="CHEBI:15378"/>
        <dbReference type="ChEBI" id="CHEBI:30616"/>
        <dbReference type="ChEBI" id="CHEBI:43474"/>
        <dbReference type="ChEBI" id="CHEBI:456216"/>
        <dbReference type="EC" id="5.6.2.4"/>
    </reaction>
</comment>
<dbReference type="SMART" id="SM00487">
    <property type="entry name" value="DEXDc"/>
    <property type="match status" value="1"/>
</dbReference>
<dbReference type="InterPro" id="IPR001650">
    <property type="entry name" value="Helicase_C-like"/>
</dbReference>
<evidence type="ECO:0000256" key="6">
    <source>
        <dbReference type="ARBA" id="ARBA00022806"/>
    </source>
</evidence>
<name>A0ABS8DE23_9FIRM</name>
<comment type="similarity">
    <text evidence="11">Belongs to the helicase family. PriA subfamily.</text>
</comment>
<dbReference type="SMART" id="SM00490">
    <property type="entry name" value="HELICc"/>
    <property type="match status" value="1"/>
</dbReference>
<keyword evidence="1 11" id="KW-0639">Primosome</keyword>
<evidence type="ECO:0000256" key="7">
    <source>
        <dbReference type="ARBA" id="ARBA00022833"/>
    </source>
</evidence>
<dbReference type="InterPro" id="IPR040498">
    <property type="entry name" value="PriA_CRR"/>
</dbReference>
<dbReference type="Pfam" id="PF00270">
    <property type="entry name" value="DEAD"/>
    <property type="match status" value="1"/>
</dbReference>
<keyword evidence="4 11" id="KW-0547">Nucleotide-binding</keyword>
<dbReference type="EC" id="5.6.2.4" evidence="11"/>
<evidence type="ECO:0000256" key="9">
    <source>
        <dbReference type="ARBA" id="ARBA00023125"/>
    </source>
</evidence>
<evidence type="ECO:0000313" key="15">
    <source>
        <dbReference type="EMBL" id="MCB7386666.1"/>
    </source>
</evidence>
<dbReference type="Pfam" id="PF18319">
    <property type="entry name" value="Zn_ribbon_PriA"/>
    <property type="match status" value="1"/>
</dbReference>
<dbReference type="InterPro" id="IPR011545">
    <property type="entry name" value="DEAD/DEAH_box_helicase_dom"/>
</dbReference>
<proteinExistence type="inferred from homology"/>
<keyword evidence="2 11" id="KW-0235">DNA replication</keyword>
<evidence type="ECO:0000256" key="1">
    <source>
        <dbReference type="ARBA" id="ARBA00022515"/>
    </source>
</evidence>
<feature type="binding site" evidence="11">
    <location>
        <position position="447"/>
    </location>
    <ligand>
        <name>Zn(2+)</name>
        <dbReference type="ChEBI" id="CHEBI:29105"/>
        <label>1</label>
    </ligand>
</feature>
<evidence type="ECO:0000256" key="3">
    <source>
        <dbReference type="ARBA" id="ARBA00022723"/>
    </source>
</evidence>
<feature type="binding site" evidence="11">
    <location>
        <position position="489"/>
    </location>
    <ligand>
        <name>Zn(2+)</name>
        <dbReference type="ChEBI" id="CHEBI:29105"/>
        <label>1</label>
    </ligand>
</feature>
<evidence type="ECO:0000256" key="11">
    <source>
        <dbReference type="HAMAP-Rule" id="MF_00983"/>
    </source>
</evidence>
<dbReference type="Gene3D" id="3.40.50.300">
    <property type="entry name" value="P-loop containing nucleotide triphosphate hydrolases"/>
    <property type="match status" value="2"/>
</dbReference>
<feature type="coiled-coil region" evidence="12">
    <location>
        <begin position="125"/>
        <end position="152"/>
    </location>
</feature>
<evidence type="ECO:0000256" key="10">
    <source>
        <dbReference type="ARBA" id="ARBA00023235"/>
    </source>
</evidence>
<feature type="binding site" evidence="11">
    <location>
        <position position="486"/>
    </location>
    <ligand>
        <name>Zn(2+)</name>
        <dbReference type="ChEBI" id="CHEBI:29105"/>
        <label>1</label>
    </ligand>
</feature>
<dbReference type="Pfam" id="PF18074">
    <property type="entry name" value="PriA_C"/>
    <property type="match status" value="1"/>
</dbReference>
<organism evidence="15 16">
    <name type="scientific">Bariatricus massiliensis</name>
    <dbReference type="NCBI Taxonomy" id="1745713"/>
    <lineage>
        <taxon>Bacteria</taxon>
        <taxon>Bacillati</taxon>
        <taxon>Bacillota</taxon>
        <taxon>Clostridia</taxon>
        <taxon>Lachnospirales</taxon>
        <taxon>Lachnospiraceae</taxon>
        <taxon>Bariatricus</taxon>
    </lineage>
</organism>
<accession>A0ABS8DE23</accession>
<evidence type="ECO:0000259" key="13">
    <source>
        <dbReference type="PROSITE" id="PS51192"/>
    </source>
</evidence>
<keyword evidence="16" id="KW-1185">Reference proteome</keyword>
<dbReference type="PROSITE" id="PS51194">
    <property type="entry name" value="HELICASE_CTER"/>
    <property type="match status" value="1"/>
</dbReference>
<protein>
    <recommendedName>
        <fullName evidence="11">Replication restart protein PriA</fullName>
    </recommendedName>
    <alternativeName>
        <fullName evidence="11">ATP-dependent DNA helicase PriA</fullName>
        <ecNumber evidence="11">5.6.2.4</ecNumber>
    </alternativeName>
    <alternativeName>
        <fullName evidence="11">DNA 3'-5' helicase PriA</fullName>
    </alternativeName>
</protein>
<comment type="function">
    <text evidence="11">Initiates the restart of stalled replication forks, which reloads the replicative helicase on sites other than the origin of replication. Recognizes and binds to abandoned replication forks and remodels them to uncover a helicase loading site. Promotes assembly of the primosome at these replication forks.</text>
</comment>
<dbReference type="Proteomes" id="UP001299546">
    <property type="component" value="Unassembled WGS sequence"/>
</dbReference>
<dbReference type="Gene3D" id="3.40.1440.60">
    <property type="entry name" value="PriA, 3(prime) DNA-binding domain"/>
    <property type="match status" value="1"/>
</dbReference>
<keyword evidence="12" id="KW-0175">Coiled coil</keyword>
<keyword evidence="10 11" id="KW-0413">Isomerase</keyword>
<dbReference type="PANTHER" id="PTHR30580:SF0">
    <property type="entry name" value="PRIMOSOMAL PROTEIN N"/>
    <property type="match status" value="1"/>
</dbReference>
<evidence type="ECO:0000313" key="16">
    <source>
        <dbReference type="Proteomes" id="UP001299546"/>
    </source>
</evidence>
<dbReference type="CDD" id="cd17929">
    <property type="entry name" value="DEXHc_priA"/>
    <property type="match status" value="1"/>
</dbReference>
<evidence type="ECO:0000259" key="14">
    <source>
        <dbReference type="PROSITE" id="PS51194"/>
    </source>
</evidence>
<comment type="caution">
    <text evidence="15">The sequence shown here is derived from an EMBL/GenBank/DDBJ whole genome shotgun (WGS) entry which is preliminary data.</text>
</comment>
<dbReference type="InterPro" id="IPR041222">
    <property type="entry name" value="PriA_3primeBD"/>
</dbReference>
<keyword evidence="9 11" id="KW-0238">DNA-binding</keyword>
<feature type="domain" description="Helicase C-terminal" evidence="14">
    <location>
        <begin position="478"/>
        <end position="638"/>
    </location>
</feature>
<dbReference type="InterPro" id="IPR041236">
    <property type="entry name" value="PriA_C"/>
</dbReference>
<feature type="binding site" evidence="11">
    <location>
        <position position="456"/>
    </location>
    <ligand>
        <name>Zn(2+)</name>
        <dbReference type="ChEBI" id="CHEBI:29105"/>
        <label>2</label>
    </ligand>
</feature>
<feature type="binding site" evidence="11">
    <location>
        <position position="473"/>
    </location>
    <ligand>
        <name>Zn(2+)</name>
        <dbReference type="ChEBI" id="CHEBI:29105"/>
        <label>2</label>
    </ligand>
</feature>
<evidence type="ECO:0000256" key="8">
    <source>
        <dbReference type="ARBA" id="ARBA00022840"/>
    </source>
</evidence>
<feature type="binding site" evidence="11">
    <location>
        <position position="476"/>
    </location>
    <ligand>
        <name>Zn(2+)</name>
        <dbReference type="ChEBI" id="CHEBI:29105"/>
        <label>2</label>
    </ligand>
</feature>
<keyword evidence="3 11" id="KW-0479">Metal-binding</keyword>
<evidence type="ECO:0000256" key="12">
    <source>
        <dbReference type="SAM" id="Coils"/>
    </source>
</evidence>
<dbReference type="InterPro" id="IPR042115">
    <property type="entry name" value="PriA_3primeBD_sf"/>
</dbReference>
<dbReference type="Pfam" id="PF00271">
    <property type="entry name" value="Helicase_C"/>
    <property type="match status" value="1"/>
</dbReference>
<dbReference type="NCBIfam" id="TIGR00595">
    <property type="entry name" value="priA"/>
    <property type="match status" value="1"/>
</dbReference>
<dbReference type="InterPro" id="IPR005259">
    <property type="entry name" value="PriA"/>
</dbReference>
<sequence>MYADIIIDITHEKLDKIFQYRIPPELEGELEAGMEVIVPFGRGNRETSGYIVGFSETCSYDEDKLKEILRPASGREAIESRLVSLAAWMKEQYGGTMIQALKTVLPIKRTEKAKEHRILQRLMGEEEGKKKLEEYLRKNQKARARLMAALLDSVEIEYELVREKLGITLQVVRALEEQNVLAVKSEQIYRNPIKRVDDSRKGLAYNEEQEYAIRAFRQDYEQDIYRTYLLYGITGSGKTEVYMEMIQEAVSRGRQAVVLIPEIALTYQTVMRFYRRFGDRVSIMNSRLSQGERYDQMMRAKRGELDVMIGPRSALFTPFPNLGLIVIDEEHEGTYKSEQVPRYHARETAVRRAELEKASVVLGSATPSLEAFYRCKNGEYRLLTLKNRATEHVLPEVHTVDMREELKNGNRSILSDCLKSLIEDRLSKKQQVMLFINRRGYAGFLSCRSCGYVVKCPHCDVSLSAHKNGRLVCHYCGYETAQVKICPSCGSPHIGGFRAGTQQIEELVKREFPQSRVLRMDMDTTREKDGHEKILSAFAGGEADILVGTQMIVKGHDFPNVTLVGVLAADMSLYAEDYRAAERTFQLLTQAAGRAGRGTQKGEVVIQTYSPEHYSIVSASRQDYASFYEEEMHFRELMGYPPAEHLLAVLIACEEETLLEKGAHYLKEYAQMVGRSRAVQIIGPASPSVGKVKDVYRRVIYLKQADAHILIDMKNKMEQYIEVNSGFAKMRIQFDFDPMKVF</sequence>
<keyword evidence="7 11" id="KW-0862">Zinc</keyword>
<dbReference type="PANTHER" id="PTHR30580">
    <property type="entry name" value="PRIMOSOMAL PROTEIN N"/>
    <property type="match status" value="1"/>
</dbReference>